<evidence type="ECO:0000313" key="2">
    <source>
        <dbReference type="Proteomes" id="UP000050790"/>
    </source>
</evidence>
<keyword evidence="1" id="KW-0505">Motor protein</keyword>
<dbReference type="InterPro" id="IPR037177">
    <property type="entry name" value="DLC_sf"/>
</dbReference>
<reference evidence="3" key="1">
    <citation type="submission" date="2023-11" db="UniProtKB">
        <authorList>
            <consortium name="WormBaseParasite"/>
        </authorList>
    </citation>
    <scope>IDENTIFICATION</scope>
</reference>
<name>A0AA84ZR41_9TREM</name>
<protein>
    <recommendedName>
        <fullName evidence="1">Dynein light chain</fullName>
    </recommendedName>
</protein>
<comment type="subcellular location">
    <subcellularLocation>
        <location evidence="1">Cytoplasm</location>
        <location evidence="1">Cytoskeleton</location>
    </subcellularLocation>
</comment>
<organism evidence="2 3">
    <name type="scientific">Schistosoma margrebowiei</name>
    <dbReference type="NCBI Taxonomy" id="48269"/>
    <lineage>
        <taxon>Eukaryota</taxon>
        <taxon>Metazoa</taxon>
        <taxon>Spiralia</taxon>
        <taxon>Lophotrochozoa</taxon>
        <taxon>Platyhelminthes</taxon>
        <taxon>Trematoda</taxon>
        <taxon>Digenea</taxon>
        <taxon>Strigeidida</taxon>
        <taxon>Schistosomatoidea</taxon>
        <taxon>Schistosomatidae</taxon>
        <taxon>Schistosoma</taxon>
    </lineage>
</organism>
<keyword evidence="1" id="KW-0206">Cytoskeleton</keyword>
<comment type="similarity">
    <text evidence="1">Belongs to the dynein light chain family.</text>
</comment>
<evidence type="ECO:0000313" key="3">
    <source>
        <dbReference type="WBParaSite" id="SMRG1_43880.2"/>
    </source>
</evidence>
<sequence length="103" mass="11944">MSSTTKKIEQMQQHAIELSLEAMNLFSSHDDIADYIAKTFKETYSGCWECKVGTTFGSLSMKTNDDQVNCQLKESVPRTVWFIYKHLVVVHNVYNEFVLFCYT</sequence>
<dbReference type="PANTHER" id="PTHR11886:SF35">
    <property type="entry name" value="DYNEIN LIGHT CHAIN"/>
    <property type="match status" value="1"/>
</dbReference>
<dbReference type="GO" id="GO:0007017">
    <property type="term" value="P:microtubule-based process"/>
    <property type="evidence" value="ECO:0007669"/>
    <property type="project" value="InterPro"/>
</dbReference>
<dbReference type="AlphaFoldDB" id="A0AA84ZR41"/>
<dbReference type="PANTHER" id="PTHR11886">
    <property type="entry name" value="DYNEIN LIGHT CHAIN"/>
    <property type="match status" value="1"/>
</dbReference>
<evidence type="ECO:0000256" key="1">
    <source>
        <dbReference type="RuleBase" id="RU365010"/>
    </source>
</evidence>
<dbReference type="GO" id="GO:0005874">
    <property type="term" value="C:microtubule"/>
    <property type="evidence" value="ECO:0007669"/>
    <property type="project" value="UniProtKB-KW"/>
</dbReference>
<dbReference type="SMART" id="SM01375">
    <property type="entry name" value="Dynein_light"/>
    <property type="match status" value="1"/>
</dbReference>
<dbReference type="Proteomes" id="UP000050790">
    <property type="component" value="Unassembled WGS sequence"/>
</dbReference>
<dbReference type="GO" id="GO:0045505">
    <property type="term" value="F:dynein intermediate chain binding"/>
    <property type="evidence" value="ECO:0007669"/>
    <property type="project" value="TreeGrafter"/>
</dbReference>
<keyword evidence="1" id="KW-0243">Dynein</keyword>
<proteinExistence type="inferred from homology"/>
<accession>A0AA84ZR41</accession>
<dbReference type="GO" id="GO:0005868">
    <property type="term" value="C:cytoplasmic dynein complex"/>
    <property type="evidence" value="ECO:0007669"/>
    <property type="project" value="TreeGrafter"/>
</dbReference>
<keyword evidence="1" id="KW-0493">Microtubule</keyword>
<dbReference type="SUPFAM" id="SSF54648">
    <property type="entry name" value="DLC"/>
    <property type="match status" value="1"/>
</dbReference>
<dbReference type="Pfam" id="PF01221">
    <property type="entry name" value="Dynein_light"/>
    <property type="match status" value="1"/>
</dbReference>
<dbReference type="Gene3D" id="3.30.740.10">
    <property type="entry name" value="Protein Inhibitor Of Neuronal Nitric Oxide Synthase"/>
    <property type="match status" value="1"/>
</dbReference>
<dbReference type="WBParaSite" id="SMRG1_43880.2">
    <property type="protein sequence ID" value="SMRG1_43880.2"/>
    <property type="gene ID" value="SMRG1_43880"/>
</dbReference>
<dbReference type="InterPro" id="IPR001372">
    <property type="entry name" value="Dynein_light_chain_typ-1/2"/>
</dbReference>
<keyword evidence="1" id="KW-0963">Cytoplasm</keyword>